<protein>
    <submittedName>
        <fullName evidence="6">TetR/AcrR family transcriptional regulator</fullName>
    </submittedName>
</protein>
<accession>A0ABV7RH70</accession>
<dbReference type="PANTHER" id="PTHR47506:SF3">
    <property type="entry name" value="HTH-TYPE TRANSCRIPTIONAL REGULATOR LMRA"/>
    <property type="match status" value="1"/>
</dbReference>
<evidence type="ECO:0000313" key="6">
    <source>
        <dbReference type="EMBL" id="MFC3533629.1"/>
    </source>
</evidence>
<sequence>MSRQTPDHRQRLVAAAADMLGRRGLNATSVRELAKYANAPLGSTYHYFPGGKPQVVTEAVQFVGSSIYQIIKRELASGPLPGLRAFLALWRDKLENSAFAAGCPLLAVAAEEAEDGARPLAAAAEAFTSWQRLLSETLSAHGVAAAQAGSLATLIVAAVEGAIVLCRAQRCAEPLLQVGAQLEVLLQASLPAPPAG</sequence>
<evidence type="ECO:0000256" key="4">
    <source>
        <dbReference type="PROSITE-ProRule" id="PRU00335"/>
    </source>
</evidence>
<keyword evidence="2 4" id="KW-0238">DNA-binding</keyword>
<feature type="DNA-binding region" description="H-T-H motif" evidence="4">
    <location>
        <begin position="29"/>
        <end position="48"/>
    </location>
</feature>
<dbReference type="SUPFAM" id="SSF46689">
    <property type="entry name" value="Homeodomain-like"/>
    <property type="match status" value="1"/>
</dbReference>
<dbReference type="SUPFAM" id="SSF48498">
    <property type="entry name" value="Tetracyclin repressor-like, C-terminal domain"/>
    <property type="match status" value="1"/>
</dbReference>
<feature type="domain" description="HTH tetR-type" evidence="5">
    <location>
        <begin position="6"/>
        <end position="66"/>
    </location>
</feature>
<dbReference type="PANTHER" id="PTHR47506">
    <property type="entry name" value="TRANSCRIPTIONAL REGULATORY PROTEIN"/>
    <property type="match status" value="1"/>
</dbReference>
<evidence type="ECO:0000256" key="2">
    <source>
        <dbReference type="ARBA" id="ARBA00023125"/>
    </source>
</evidence>
<dbReference type="Pfam" id="PF21993">
    <property type="entry name" value="TetR_C_13_2"/>
    <property type="match status" value="1"/>
</dbReference>
<reference evidence="7" key="1">
    <citation type="journal article" date="2019" name="Int. J. Syst. Evol. Microbiol.">
        <title>The Global Catalogue of Microorganisms (GCM) 10K type strain sequencing project: providing services to taxonomists for standard genome sequencing and annotation.</title>
        <authorList>
            <consortium name="The Broad Institute Genomics Platform"/>
            <consortium name="The Broad Institute Genome Sequencing Center for Infectious Disease"/>
            <person name="Wu L."/>
            <person name="Ma J."/>
        </authorList>
    </citation>
    <scope>NUCLEOTIDE SEQUENCE [LARGE SCALE GENOMIC DNA]</scope>
    <source>
        <strain evidence="7">KCTC 42742</strain>
    </source>
</reference>
<dbReference type="InterPro" id="IPR036271">
    <property type="entry name" value="Tet_transcr_reg_TetR-rel_C_sf"/>
</dbReference>
<gene>
    <name evidence="6" type="ORF">ACFOLG_15725</name>
</gene>
<dbReference type="EMBL" id="JBHRXN010000036">
    <property type="protein sequence ID" value="MFC3533629.1"/>
    <property type="molecule type" value="Genomic_DNA"/>
</dbReference>
<evidence type="ECO:0000313" key="7">
    <source>
        <dbReference type="Proteomes" id="UP001595741"/>
    </source>
</evidence>
<keyword evidence="1" id="KW-0805">Transcription regulation</keyword>
<dbReference type="PROSITE" id="PS50977">
    <property type="entry name" value="HTH_TETR_2"/>
    <property type="match status" value="1"/>
</dbReference>
<dbReference type="Proteomes" id="UP001595741">
    <property type="component" value="Unassembled WGS sequence"/>
</dbReference>
<keyword evidence="7" id="KW-1185">Reference proteome</keyword>
<dbReference type="InterPro" id="IPR001647">
    <property type="entry name" value="HTH_TetR"/>
</dbReference>
<dbReference type="Pfam" id="PF00440">
    <property type="entry name" value="TetR_N"/>
    <property type="match status" value="1"/>
</dbReference>
<evidence type="ECO:0000256" key="1">
    <source>
        <dbReference type="ARBA" id="ARBA00023015"/>
    </source>
</evidence>
<name>A0ABV7RH70_9NEIS</name>
<evidence type="ECO:0000256" key="3">
    <source>
        <dbReference type="ARBA" id="ARBA00023163"/>
    </source>
</evidence>
<organism evidence="6 7">
    <name type="scientific">Vogesella facilis</name>
    <dbReference type="NCBI Taxonomy" id="1655232"/>
    <lineage>
        <taxon>Bacteria</taxon>
        <taxon>Pseudomonadati</taxon>
        <taxon>Pseudomonadota</taxon>
        <taxon>Betaproteobacteria</taxon>
        <taxon>Neisseriales</taxon>
        <taxon>Chromobacteriaceae</taxon>
        <taxon>Vogesella</taxon>
    </lineage>
</organism>
<dbReference type="Gene3D" id="1.10.357.10">
    <property type="entry name" value="Tetracycline Repressor, domain 2"/>
    <property type="match status" value="1"/>
</dbReference>
<dbReference type="RefSeq" id="WP_386093526.1">
    <property type="nucleotide sequence ID" value="NZ_JBHRXN010000036.1"/>
</dbReference>
<dbReference type="InterPro" id="IPR054156">
    <property type="entry name" value="YxaF_TetR_C"/>
</dbReference>
<dbReference type="InterPro" id="IPR009057">
    <property type="entry name" value="Homeodomain-like_sf"/>
</dbReference>
<comment type="caution">
    <text evidence="6">The sequence shown here is derived from an EMBL/GenBank/DDBJ whole genome shotgun (WGS) entry which is preliminary data.</text>
</comment>
<keyword evidence="3" id="KW-0804">Transcription</keyword>
<proteinExistence type="predicted"/>
<evidence type="ECO:0000259" key="5">
    <source>
        <dbReference type="PROSITE" id="PS50977"/>
    </source>
</evidence>